<organism evidence="2">
    <name type="scientific">Gaeavirus sp</name>
    <dbReference type="NCBI Taxonomy" id="2487767"/>
    <lineage>
        <taxon>Viruses</taxon>
        <taxon>Varidnaviria</taxon>
        <taxon>Bamfordvirae</taxon>
        <taxon>Nucleocytoviricota</taxon>
        <taxon>Megaviricetes</taxon>
        <taxon>Imitervirales</taxon>
        <taxon>Mimiviridae</taxon>
        <taxon>Klosneuvirinae</taxon>
    </lineage>
</organism>
<evidence type="ECO:0000256" key="1">
    <source>
        <dbReference type="ARBA" id="ARBA00022737"/>
    </source>
</evidence>
<accession>A0A3G4ZZE5</accession>
<gene>
    <name evidence="2" type="ORF">Gaeavirus35_6</name>
</gene>
<dbReference type="PANTHER" id="PTHR32134:SF92">
    <property type="entry name" value="FNIP REPEAT-CONTAINING PROTEIN"/>
    <property type="match status" value="1"/>
</dbReference>
<evidence type="ECO:0008006" key="3">
    <source>
        <dbReference type="Google" id="ProtNLM"/>
    </source>
</evidence>
<dbReference type="EMBL" id="MK072233">
    <property type="protein sequence ID" value="AYV80346.1"/>
    <property type="molecule type" value="Genomic_DNA"/>
</dbReference>
<reference evidence="2" key="1">
    <citation type="submission" date="2018-10" db="EMBL/GenBank/DDBJ databases">
        <title>Hidden diversity of soil giant viruses.</title>
        <authorList>
            <person name="Schulz F."/>
            <person name="Alteio L."/>
            <person name="Goudeau D."/>
            <person name="Ryan E.M."/>
            <person name="Malmstrom R.R."/>
            <person name="Blanchard J."/>
            <person name="Woyke T."/>
        </authorList>
    </citation>
    <scope>NUCLEOTIDE SEQUENCE</scope>
    <source>
        <strain evidence="2">GAV1</strain>
    </source>
</reference>
<sequence>MIEPIYLDISELDGSHDNVHIDVPIMDTIRMYLGFNNITADRCRCEYNRTLDCYDIFFGNCHDVDLRKYSFTKKVTMLIIQSRINKHNINLSFLENLNRLIIGYDYNGELNILTFPDAIEELIIQINRTTVGIKFPSNLKKLKFGTYYTCSLVGVNFPIGLITLEMGSIKSLVDVKLPVSLQKIIIKSPEVMTTINDITLPYTITSLELNYGIRYDTEIINVPSNFTDVTIHNPYLLDKLAFPYSIKTLRFMETSQSLNNLPNNIEELYIENVYDSVTNLPSSLTKIITKYMTKSNVESKFKRLPYGCIVTNDEGVILLSQH</sequence>
<evidence type="ECO:0000313" key="2">
    <source>
        <dbReference type="EMBL" id="AYV80346.1"/>
    </source>
</evidence>
<dbReference type="PANTHER" id="PTHR32134">
    <property type="entry name" value="FNIP REPEAT-CONTAINING PROTEIN"/>
    <property type="match status" value="1"/>
</dbReference>
<keyword evidence="1" id="KW-0677">Repeat</keyword>
<dbReference type="InterPro" id="IPR051251">
    <property type="entry name" value="STK_FNIP-Repeat"/>
</dbReference>
<protein>
    <recommendedName>
        <fullName evidence="3">FNIP repeat-containing protein</fullName>
    </recommendedName>
</protein>
<name>A0A3G4ZZE5_9VIRU</name>
<proteinExistence type="predicted"/>